<sequence>MSLIDKQFEKGDITKEEAYRLTKKITNDFKTGTNNKLLETMAKKSGRHKVE</sequence>
<proteinExistence type="predicted"/>
<protein>
    <submittedName>
        <fullName evidence="1">Uncharacterized protein</fullName>
    </submittedName>
</protein>
<gene>
    <name evidence="1" type="ORF">LCGC14_2690550</name>
</gene>
<evidence type="ECO:0000313" key="1">
    <source>
        <dbReference type="EMBL" id="KKK93670.1"/>
    </source>
</evidence>
<comment type="caution">
    <text evidence="1">The sequence shown here is derived from an EMBL/GenBank/DDBJ whole genome shotgun (WGS) entry which is preliminary data.</text>
</comment>
<organism evidence="1">
    <name type="scientific">marine sediment metagenome</name>
    <dbReference type="NCBI Taxonomy" id="412755"/>
    <lineage>
        <taxon>unclassified sequences</taxon>
        <taxon>metagenomes</taxon>
        <taxon>ecological metagenomes</taxon>
    </lineage>
</organism>
<dbReference type="EMBL" id="LAZR01047677">
    <property type="protein sequence ID" value="KKK93670.1"/>
    <property type="molecule type" value="Genomic_DNA"/>
</dbReference>
<accession>A0A0F9A651</accession>
<reference evidence="1" key="1">
    <citation type="journal article" date="2015" name="Nature">
        <title>Complex archaea that bridge the gap between prokaryotes and eukaryotes.</title>
        <authorList>
            <person name="Spang A."/>
            <person name="Saw J.H."/>
            <person name="Jorgensen S.L."/>
            <person name="Zaremba-Niedzwiedzka K."/>
            <person name="Martijn J."/>
            <person name="Lind A.E."/>
            <person name="van Eijk R."/>
            <person name="Schleper C."/>
            <person name="Guy L."/>
            <person name="Ettema T.J."/>
        </authorList>
    </citation>
    <scope>NUCLEOTIDE SEQUENCE</scope>
</reference>
<dbReference type="AlphaFoldDB" id="A0A0F9A651"/>
<name>A0A0F9A651_9ZZZZ</name>